<dbReference type="AlphaFoldDB" id="A0A1H6F9R0"/>
<evidence type="ECO:0000313" key="3">
    <source>
        <dbReference type="Proteomes" id="UP000236724"/>
    </source>
</evidence>
<evidence type="ECO:0000313" key="2">
    <source>
        <dbReference type="EMBL" id="SEH06049.1"/>
    </source>
</evidence>
<organism evidence="2 3">
    <name type="scientific">Candidatus Venteria ishoeyi</name>
    <dbReference type="NCBI Taxonomy" id="1899563"/>
    <lineage>
        <taxon>Bacteria</taxon>
        <taxon>Pseudomonadati</taxon>
        <taxon>Pseudomonadota</taxon>
        <taxon>Gammaproteobacteria</taxon>
        <taxon>Thiotrichales</taxon>
        <taxon>Thiotrichaceae</taxon>
        <taxon>Venteria</taxon>
    </lineage>
</organism>
<sequence length="44" mass="5031">MSLFKIFFSLTLFNLIFFQGFSSPAQAQSCSENWQQVNPVGELK</sequence>
<protein>
    <submittedName>
        <fullName evidence="2">Uncharacterized protein</fullName>
    </submittedName>
</protein>
<accession>A0A1H6F9R0</accession>
<dbReference type="EMBL" id="FMSV02000429">
    <property type="protein sequence ID" value="SEH06049.1"/>
    <property type="molecule type" value="Genomic_DNA"/>
</dbReference>
<gene>
    <name evidence="2" type="ORF">MBHS_01904</name>
</gene>
<dbReference type="RefSeq" id="WP_286019285.1">
    <property type="nucleotide sequence ID" value="NZ_FMSV02000429.1"/>
</dbReference>
<keyword evidence="1" id="KW-0732">Signal</keyword>
<proteinExistence type="predicted"/>
<name>A0A1H6F9R0_9GAMM</name>
<reference evidence="2 3" key="1">
    <citation type="submission" date="2016-10" db="EMBL/GenBank/DDBJ databases">
        <authorList>
            <person name="de Groot N.N."/>
        </authorList>
    </citation>
    <scope>NUCLEOTIDE SEQUENCE [LARGE SCALE GENOMIC DNA]</scope>
    <source>
        <strain evidence="2">MBHS1</strain>
    </source>
</reference>
<evidence type="ECO:0000256" key="1">
    <source>
        <dbReference type="SAM" id="SignalP"/>
    </source>
</evidence>
<keyword evidence="3" id="KW-1185">Reference proteome</keyword>
<feature type="signal peptide" evidence="1">
    <location>
        <begin position="1"/>
        <end position="27"/>
    </location>
</feature>
<dbReference type="Proteomes" id="UP000236724">
    <property type="component" value="Unassembled WGS sequence"/>
</dbReference>
<feature type="chain" id="PRO_5014614974" evidence="1">
    <location>
        <begin position="28"/>
        <end position="44"/>
    </location>
</feature>